<feature type="region of interest" description="Disordered" evidence="4">
    <location>
        <begin position="119"/>
        <end position="203"/>
    </location>
</feature>
<keyword evidence="3" id="KW-0539">Nucleus</keyword>
<evidence type="ECO:0000313" key="7">
    <source>
        <dbReference type="EMBL" id="CAB9498393.1"/>
    </source>
</evidence>
<keyword evidence="8" id="KW-1185">Reference proteome</keyword>
<dbReference type="Pfam" id="PF06862">
    <property type="entry name" value="Utp25_C"/>
    <property type="match status" value="1"/>
</dbReference>
<feature type="domain" description="UTP25 C-terminal" evidence="5">
    <location>
        <begin position="617"/>
        <end position="808"/>
    </location>
</feature>
<dbReference type="InterPro" id="IPR053939">
    <property type="entry name" value="UTP25_C"/>
</dbReference>
<name>A0A9N8D8J1_9STRA</name>
<evidence type="ECO:0000256" key="3">
    <source>
        <dbReference type="ARBA" id="ARBA00023242"/>
    </source>
</evidence>
<comment type="caution">
    <text evidence="7">The sequence shown here is derived from an EMBL/GenBank/DDBJ whole genome shotgun (WGS) entry which is preliminary data.</text>
</comment>
<feature type="compositionally biased region" description="Acidic residues" evidence="4">
    <location>
        <begin position="131"/>
        <end position="146"/>
    </location>
</feature>
<evidence type="ECO:0000256" key="2">
    <source>
        <dbReference type="ARBA" id="ARBA00009223"/>
    </source>
</evidence>
<evidence type="ECO:0000313" key="8">
    <source>
        <dbReference type="Proteomes" id="UP001153069"/>
    </source>
</evidence>
<protein>
    <submittedName>
        <fullName evidence="7">Digestive organ expansion factor homolog</fullName>
    </submittedName>
</protein>
<dbReference type="EMBL" id="CAICTM010000037">
    <property type="protein sequence ID" value="CAB9498393.1"/>
    <property type="molecule type" value="Genomic_DNA"/>
</dbReference>
<feature type="compositionally biased region" description="Basic and acidic residues" evidence="4">
    <location>
        <begin position="79"/>
        <end position="88"/>
    </location>
</feature>
<feature type="region of interest" description="Disordered" evidence="4">
    <location>
        <begin position="1"/>
        <end position="104"/>
    </location>
</feature>
<feature type="compositionally biased region" description="Basic and acidic residues" evidence="4">
    <location>
        <begin position="178"/>
        <end position="192"/>
    </location>
</feature>
<organism evidence="7 8">
    <name type="scientific">Seminavis robusta</name>
    <dbReference type="NCBI Taxonomy" id="568900"/>
    <lineage>
        <taxon>Eukaryota</taxon>
        <taxon>Sar</taxon>
        <taxon>Stramenopiles</taxon>
        <taxon>Ochrophyta</taxon>
        <taxon>Bacillariophyta</taxon>
        <taxon>Bacillariophyceae</taxon>
        <taxon>Bacillariophycidae</taxon>
        <taxon>Naviculales</taxon>
        <taxon>Naviculaceae</taxon>
        <taxon>Seminavis</taxon>
    </lineage>
</organism>
<feature type="compositionally biased region" description="Basic and acidic residues" evidence="4">
    <location>
        <begin position="120"/>
        <end position="130"/>
    </location>
</feature>
<accession>A0A9N8D8J1</accession>
<proteinExistence type="inferred from homology"/>
<gene>
    <name evidence="7" type="ORF">SEMRO_37_G023250.1</name>
</gene>
<sequence>MAKKSKSGDKKKKKGPKGKKAREKAKLDRQWGEEAFDTGRAFQKGRYSRMRNASDLKKKKKKQQEHDPNDDDEQVMMEATKKLEHGDSSGDSGGDSSEVEDETVELCGGAYAKLLKTIQTHKDNTKRDNQDSEDDSFAESDDEEMEESNKEEAMQEVLSEDDSSDDESVKGEATNENGKMELFDPFGDRFTRQAEPLPEDEEKRENVIRNWQETLKVPLPHVDPMLELQVSKQLLQEMQLADAALSDKETWKKLANRSFDCNREVLKRSWKNQNGNRKSNFTNLQRVLYPFLTRYADCLITNKPSSQVTNMTILHIANHVLTSRGRIQRLNRKLRAEQDNNNDDTSSDIRDQGYTRPTVLVMLPTRGTCQKFVQQLLQLIGGDDTVPKEYLDRFDKEYGLIPQDDEDDGQDPVRAHNTSEALKRRRKRVLEEKGAAWLELFGDDANDDDDFKIGIALNAKGVDSNKKEKANDKEAAAGNRVNVKLYTDFYSSDIIVCSPLGLKMATTSSEGGEGDADFLSSIEICLLDRSDVLMMQNWDHVNAVLDRVNQLPQNNNETDFSRVRNYLLANQACHWRQMIVITEVADPTILSTFKRFAKSKSGIFKTRRRILDDEGSIAKVIVPIQQVFQRVPVQSLSSLGDDRMKYLTQKVLPPILQRRQKRTLIYIPSYFDFVLLRNYLLKKEFDFVTINEYSRVSETSRGRARFLQGRKPLMLYTGRAHFFLRHKIKGIRNLIFFGLPEHPEFYADMVNVINEGSENFSGDGDEAEDTNNGSIALFTRYDAHALERIVGTKQSSRMLKGEKPTFLFFS</sequence>
<evidence type="ECO:0000256" key="4">
    <source>
        <dbReference type="SAM" id="MobiDB-lite"/>
    </source>
</evidence>
<dbReference type="AlphaFoldDB" id="A0A9N8D8J1"/>
<evidence type="ECO:0000259" key="5">
    <source>
        <dbReference type="Pfam" id="PF06862"/>
    </source>
</evidence>
<evidence type="ECO:0000259" key="6">
    <source>
        <dbReference type="Pfam" id="PF22916"/>
    </source>
</evidence>
<dbReference type="GO" id="GO:0034511">
    <property type="term" value="F:U3 snoRNA binding"/>
    <property type="evidence" value="ECO:0007669"/>
    <property type="project" value="InterPro"/>
</dbReference>
<evidence type="ECO:0000256" key="1">
    <source>
        <dbReference type="ARBA" id="ARBA00004604"/>
    </source>
</evidence>
<dbReference type="GO" id="GO:0032040">
    <property type="term" value="C:small-subunit processome"/>
    <property type="evidence" value="ECO:0007669"/>
    <property type="project" value="TreeGrafter"/>
</dbReference>
<dbReference type="InterPro" id="IPR053940">
    <property type="entry name" value="UTP25_NTPase-like"/>
</dbReference>
<dbReference type="PANTHER" id="PTHR12933">
    <property type="entry name" value="ORF PROTEIN-RELATED"/>
    <property type="match status" value="1"/>
</dbReference>
<comment type="subcellular location">
    <subcellularLocation>
        <location evidence="1">Nucleus</location>
        <location evidence="1">Nucleolus</location>
    </subcellularLocation>
</comment>
<dbReference type="InterPro" id="IPR010678">
    <property type="entry name" value="UTP25"/>
</dbReference>
<comment type="similarity">
    <text evidence="2">Belongs to the UTP25 family.</text>
</comment>
<dbReference type="Pfam" id="PF22916">
    <property type="entry name" value="UTP25_NTPase-like"/>
    <property type="match status" value="1"/>
</dbReference>
<reference evidence="7" key="1">
    <citation type="submission" date="2020-06" db="EMBL/GenBank/DDBJ databases">
        <authorList>
            <consortium name="Plant Systems Biology data submission"/>
        </authorList>
    </citation>
    <scope>NUCLEOTIDE SEQUENCE</scope>
    <source>
        <strain evidence="7">D6</strain>
    </source>
</reference>
<dbReference type="Proteomes" id="UP001153069">
    <property type="component" value="Unassembled WGS sequence"/>
</dbReference>
<feature type="compositionally biased region" description="Basic residues" evidence="4">
    <location>
        <begin position="1"/>
        <end position="23"/>
    </location>
</feature>
<dbReference type="OrthoDB" id="10264378at2759"/>
<feature type="domain" description="UTP25 NTP hydrolase-like" evidence="6">
    <location>
        <begin position="295"/>
        <end position="602"/>
    </location>
</feature>
<dbReference type="PANTHER" id="PTHR12933:SF0">
    <property type="entry name" value="U3 SMALL NUCLEOLAR RNA-ASSOCIATED PROTEIN 25 HOMOLOG"/>
    <property type="match status" value="1"/>
</dbReference>
<dbReference type="GO" id="GO:0000462">
    <property type="term" value="P:maturation of SSU-rRNA from tricistronic rRNA transcript (SSU-rRNA, 5.8S rRNA, LSU-rRNA)"/>
    <property type="evidence" value="ECO:0007669"/>
    <property type="project" value="TreeGrafter"/>
</dbReference>
<dbReference type="GO" id="GO:0019843">
    <property type="term" value="F:rRNA binding"/>
    <property type="evidence" value="ECO:0007669"/>
    <property type="project" value="TreeGrafter"/>
</dbReference>